<accession>A0A6C0DVT9</accession>
<sequence length="178" mass="20869">MNQLNKVRLCLFLNSCLVLFIGFYITNFATDSKYFRFGPNDDFIFISVQINTTQKYCSLLTLIFVNDVIRVIIQEFGSPVLFMNVYNPDKKEITEFSKLQLYFYANSMFLLNNIRYIFTLLIGVTQIDIALFSVLVEEVIVIFTIKMLLDEKKFINRKSLLSKEVHTLTIEMDSIDFK</sequence>
<keyword evidence="1" id="KW-0812">Transmembrane</keyword>
<proteinExistence type="predicted"/>
<feature type="transmembrane region" description="Helical" evidence="1">
    <location>
        <begin position="6"/>
        <end position="26"/>
    </location>
</feature>
<name>A0A6C0DVT9_9ZZZZ</name>
<reference evidence="2" key="1">
    <citation type="journal article" date="2020" name="Nature">
        <title>Giant virus diversity and host interactions through global metagenomics.</title>
        <authorList>
            <person name="Schulz F."/>
            <person name="Roux S."/>
            <person name="Paez-Espino D."/>
            <person name="Jungbluth S."/>
            <person name="Walsh D.A."/>
            <person name="Denef V.J."/>
            <person name="McMahon K.D."/>
            <person name="Konstantinidis K.T."/>
            <person name="Eloe-Fadrosh E.A."/>
            <person name="Kyrpides N.C."/>
            <person name="Woyke T."/>
        </authorList>
    </citation>
    <scope>NUCLEOTIDE SEQUENCE</scope>
    <source>
        <strain evidence="2">GVMAG-M-3300023174-75</strain>
    </source>
</reference>
<evidence type="ECO:0000313" key="2">
    <source>
        <dbReference type="EMBL" id="QHT21066.1"/>
    </source>
</evidence>
<protein>
    <submittedName>
        <fullName evidence="2">Uncharacterized protein</fullName>
    </submittedName>
</protein>
<dbReference type="EMBL" id="MN739685">
    <property type="protein sequence ID" value="QHT21066.1"/>
    <property type="molecule type" value="Genomic_DNA"/>
</dbReference>
<keyword evidence="1" id="KW-0472">Membrane</keyword>
<dbReference type="AlphaFoldDB" id="A0A6C0DVT9"/>
<organism evidence="2">
    <name type="scientific">viral metagenome</name>
    <dbReference type="NCBI Taxonomy" id="1070528"/>
    <lineage>
        <taxon>unclassified sequences</taxon>
        <taxon>metagenomes</taxon>
        <taxon>organismal metagenomes</taxon>
    </lineage>
</organism>
<keyword evidence="1" id="KW-1133">Transmembrane helix</keyword>
<evidence type="ECO:0000256" key="1">
    <source>
        <dbReference type="SAM" id="Phobius"/>
    </source>
</evidence>